<dbReference type="AlphaFoldDB" id="A0A8X6NUB0"/>
<keyword evidence="3" id="KW-1185">Reference proteome</keyword>
<feature type="non-terminal residue" evidence="1">
    <location>
        <position position="1"/>
    </location>
</feature>
<dbReference type="Proteomes" id="UP000887013">
    <property type="component" value="Unassembled WGS sequence"/>
</dbReference>
<accession>A0A8X6NUB0</accession>
<name>A0A8X6NUB0_NEPPI</name>
<comment type="caution">
    <text evidence="1">The sequence shown here is derived from an EMBL/GenBank/DDBJ whole genome shotgun (WGS) entry which is preliminary data.</text>
</comment>
<evidence type="ECO:0000313" key="2">
    <source>
        <dbReference type="EMBL" id="GFU09914.1"/>
    </source>
</evidence>
<protein>
    <submittedName>
        <fullName evidence="1">Uncharacterized protein</fullName>
    </submittedName>
</protein>
<gene>
    <name evidence="1" type="ORF">NPIL_1581</name>
    <name evidence="2" type="ORF">NPIL_632561</name>
</gene>
<evidence type="ECO:0000313" key="3">
    <source>
        <dbReference type="Proteomes" id="UP000887013"/>
    </source>
</evidence>
<proteinExistence type="predicted"/>
<dbReference type="EMBL" id="BMAW01078174">
    <property type="protein sequence ID" value="GFU09914.1"/>
    <property type="molecule type" value="Genomic_DNA"/>
</dbReference>
<reference evidence="1" key="1">
    <citation type="submission" date="2020-08" db="EMBL/GenBank/DDBJ databases">
        <title>Multicomponent nature underlies the extraordinary mechanical properties of spider dragline silk.</title>
        <authorList>
            <person name="Kono N."/>
            <person name="Nakamura H."/>
            <person name="Mori M."/>
            <person name="Yoshida Y."/>
            <person name="Ohtoshi R."/>
            <person name="Malay A.D."/>
            <person name="Moran D.A.P."/>
            <person name="Tomita M."/>
            <person name="Numata K."/>
            <person name="Arakawa K."/>
        </authorList>
    </citation>
    <scope>NUCLEOTIDE SEQUENCE</scope>
</reference>
<sequence>WDSGFLSVVGSGAGIPLVVVVEAETKSWRKFCFALNR</sequence>
<evidence type="ECO:0000313" key="1">
    <source>
        <dbReference type="EMBL" id="GFT35689.1"/>
    </source>
</evidence>
<organism evidence="1 3">
    <name type="scientific">Nephila pilipes</name>
    <name type="common">Giant wood spider</name>
    <name type="synonym">Nephila maculata</name>
    <dbReference type="NCBI Taxonomy" id="299642"/>
    <lineage>
        <taxon>Eukaryota</taxon>
        <taxon>Metazoa</taxon>
        <taxon>Ecdysozoa</taxon>
        <taxon>Arthropoda</taxon>
        <taxon>Chelicerata</taxon>
        <taxon>Arachnida</taxon>
        <taxon>Araneae</taxon>
        <taxon>Araneomorphae</taxon>
        <taxon>Entelegynae</taxon>
        <taxon>Araneoidea</taxon>
        <taxon>Nephilidae</taxon>
        <taxon>Nephila</taxon>
    </lineage>
</organism>
<dbReference type="EMBL" id="BMAW01013769">
    <property type="protein sequence ID" value="GFT35689.1"/>
    <property type="molecule type" value="Genomic_DNA"/>
</dbReference>